<evidence type="ECO:0000313" key="1">
    <source>
        <dbReference type="EMBL" id="MET4575638.1"/>
    </source>
</evidence>
<sequence length="69" mass="7529">MSDYSPKIALSAIPAPSAEIIAKVLWKSAISFGLAPTYDVERACEPVAGQHVRWIERSIHPHLNSCAAR</sequence>
<accession>A0ABV2Q4Z6</accession>
<comment type="caution">
    <text evidence="1">The sequence shown here is derived from an EMBL/GenBank/DDBJ whole genome shotgun (WGS) entry which is preliminary data.</text>
</comment>
<gene>
    <name evidence="1" type="ORF">ABIE13_000735</name>
</gene>
<dbReference type="Proteomes" id="UP001549320">
    <property type="component" value="Unassembled WGS sequence"/>
</dbReference>
<organism evidence="1 2">
    <name type="scientific">Ottowia thiooxydans</name>
    <dbReference type="NCBI Taxonomy" id="219182"/>
    <lineage>
        <taxon>Bacteria</taxon>
        <taxon>Pseudomonadati</taxon>
        <taxon>Pseudomonadota</taxon>
        <taxon>Betaproteobacteria</taxon>
        <taxon>Burkholderiales</taxon>
        <taxon>Comamonadaceae</taxon>
        <taxon>Ottowia</taxon>
    </lineage>
</organism>
<proteinExistence type="predicted"/>
<keyword evidence="2" id="KW-1185">Reference proteome</keyword>
<protein>
    <submittedName>
        <fullName evidence="1">Uncharacterized protein</fullName>
    </submittedName>
</protein>
<dbReference type="EMBL" id="JBEPSH010000001">
    <property type="protein sequence ID" value="MET4575638.1"/>
    <property type="molecule type" value="Genomic_DNA"/>
</dbReference>
<name>A0ABV2Q4Z6_9BURK</name>
<reference evidence="1 2" key="1">
    <citation type="submission" date="2024-06" db="EMBL/GenBank/DDBJ databases">
        <title>Sorghum-associated microbial communities from plants grown in Nebraska, USA.</title>
        <authorList>
            <person name="Schachtman D."/>
        </authorList>
    </citation>
    <scope>NUCLEOTIDE SEQUENCE [LARGE SCALE GENOMIC DNA]</scope>
    <source>
        <strain evidence="1 2">2709</strain>
    </source>
</reference>
<evidence type="ECO:0000313" key="2">
    <source>
        <dbReference type="Proteomes" id="UP001549320"/>
    </source>
</evidence>